<feature type="compositionally biased region" description="Low complexity" evidence="3">
    <location>
        <begin position="678"/>
        <end position="725"/>
    </location>
</feature>
<protein>
    <submittedName>
        <fullName evidence="4">Putative NIMA interactive protein</fullName>
    </submittedName>
</protein>
<evidence type="ECO:0000256" key="2">
    <source>
        <dbReference type="ARBA" id="ARBA00023054"/>
    </source>
</evidence>
<feature type="compositionally biased region" description="Basic and acidic residues" evidence="3">
    <location>
        <begin position="868"/>
        <end position="880"/>
    </location>
</feature>
<feature type="region of interest" description="Disordered" evidence="3">
    <location>
        <begin position="376"/>
        <end position="781"/>
    </location>
</feature>
<dbReference type="OrthoDB" id="312015at2759"/>
<feature type="compositionally biased region" description="Low complexity" evidence="3">
    <location>
        <begin position="633"/>
        <end position="661"/>
    </location>
</feature>
<feature type="compositionally biased region" description="Pro residues" evidence="3">
    <location>
        <begin position="590"/>
        <end position="601"/>
    </location>
</feature>
<gene>
    <name evidence="4" type="ORF">SAMD00023353_1400650</name>
</gene>
<feature type="compositionally biased region" description="Acidic residues" evidence="3">
    <location>
        <begin position="444"/>
        <end position="456"/>
    </location>
</feature>
<dbReference type="InterPro" id="IPR021622">
    <property type="entry name" value="Afadin/alpha-actinin-bd"/>
</dbReference>
<dbReference type="STRING" id="77044.A0A1W2TCU4"/>
<evidence type="ECO:0000313" key="4">
    <source>
        <dbReference type="EMBL" id="GAP85777.1"/>
    </source>
</evidence>
<dbReference type="AlphaFoldDB" id="A0A1W2TCU4"/>
<feature type="compositionally biased region" description="Gly residues" evidence="3">
    <location>
        <begin position="979"/>
        <end position="988"/>
    </location>
</feature>
<feature type="region of interest" description="Disordered" evidence="3">
    <location>
        <begin position="896"/>
        <end position="966"/>
    </location>
</feature>
<name>A0A1W2TCU4_ROSNE</name>
<keyword evidence="2" id="KW-0175">Coiled coil</keyword>
<feature type="compositionally biased region" description="Polar residues" evidence="3">
    <location>
        <begin position="849"/>
        <end position="858"/>
    </location>
</feature>
<dbReference type="OMA" id="GRPICDE"/>
<keyword evidence="5" id="KW-1185">Reference proteome</keyword>
<dbReference type="Proteomes" id="UP000054516">
    <property type="component" value="Unassembled WGS sequence"/>
</dbReference>
<evidence type="ECO:0000256" key="1">
    <source>
        <dbReference type="ARBA" id="ARBA00009291"/>
    </source>
</evidence>
<dbReference type="Pfam" id="PF11559">
    <property type="entry name" value="ADIP"/>
    <property type="match status" value="1"/>
</dbReference>
<evidence type="ECO:0000256" key="3">
    <source>
        <dbReference type="SAM" id="MobiDB-lite"/>
    </source>
</evidence>
<dbReference type="EMBL" id="DF977459">
    <property type="protein sequence ID" value="GAP85777.1"/>
    <property type="molecule type" value="Genomic_DNA"/>
</dbReference>
<comment type="similarity">
    <text evidence="1">Belongs to the ADIP family.</text>
</comment>
<proteinExistence type="inferred from homology"/>
<reference evidence="4" key="1">
    <citation type="submission" date="2016-03" db="EMBL/GenBank/DDBJ databases">
        <title>Draft genome sequence of Rosellinia necatrix.</title>
        <authorList>
            <person name="Kanematsu S."/>
        </authorList>
    </citation>
    <scope>NUCLEOTIDE SEQUENCE [LARGE SCALE GENOMIC DNA]</scope>
    <source>
        <strain evidence="4">W97</strain>
    </source>
</reference>
<feature type="compositionally biased region" description="Low complexity" evidence="3">
    <location>
        <begin position="826"/>
        <end position="848"/>
    </location>
</feature>
<sequence length="994" mass="107374">MIDPENLRTASLYINNQLLSRGLLRDGQNIDFADPEGSDDGLQATMGRIMSVVNDLILRRDRDAEHRESLSSTMRTLRADYQRQTTEFSRQTERLCDTQRRLDIAEATERSLRAHLKSAEHGIHKLKEESAKMKSLVAQTRSACANEVRKRDRQIDSLKKAVTDAGRVRGGGRGRDIITITVTGEFDGEGNETGMPVGATEHESYSLRMETNGFLTELAKGLSEENEGLLALVRRTAEGLREMSGLDRGAGVDDGEGHDGRVRSELITRPPQKSAEELAAELEAVVEHLRSILTNPSFVPIEEVEVRDEAISRLRAGLETMESRWKDAVHMMDGWRRRMVSSGKSVDMEDLQMGLRLSPVRVRDVEETANVTRMRLSCVQEEEEEEEEEEEDASQNNQPQSAGPEPKRFRSQSPSESLRLVPVSTYDAGELGDDSGSESSIFQDDIDSDGLDDEEPNVQILQSSTAESIESSPLPEPPQISPLKDSDTVGNRGAGRNPPYRKRPGDFTTIVEENTRDLAAAEAKEAPTPPPHKSKPTSPSQRWDQTPPRVDDDDDLPIYTASYDSPLFGRSGERPSQADLSRKLFSKPSVPVPEQQPPRSVPRPKSAGNTSPSEMRSPPLSRLTRSSARKSTETSPTPSRTATTTAAAMAATTPGHTATRAATKRRALGTDPKPTPAPIITNTTATTRSQQRRAAANPSPSSPTPSTSSNNNNNTSSNTTAATSTQSRKRSPVRAQPATNATTTSIISTSSSASASSASRLARPRSAALPPPSQASPMPLNMATIAAKLAASEREADAARVRAKLKAVRRSRRISSGGVPPEGEETAAATTTTATSSTTTANAASASAPTQMTPTQAKTRAGAARASAEAREQAEGEDVDPIKKDRIAVIVVPSPLKKAPRRRWSRGPLAADDVDELALAPVEKETEEDDEEAAAQQADGEDLGLRITKRRGARRTNRVASRRRSTLSPWELQGLISGHVGGGAGGAGTDSPAR</sequence>
<evidence type="ECO:0000313" key="5">
    <source>
        <dbReference type="Proteomes" id="UP000054516"/>
    </source>
</evidence>
<feature type="compositionally biased region" description="Basic residues" evidence="3">
    <location>
        <begin position="947"/>
        <end position="965"/>
    </location>
</feature>
<feature type="compositionally biased region" description="Low complexity" evidence="3">
    <location>
        <begin position="737"/>
        <end position="768"/>
    </location>
</feature>
<feature type="region of interest" description="Disordered" evidence="3">
    <location>
        <begin position="975"/>
        <end position="994"/>
    </location>
</feature>
<accession>A0A1W2TCU4</accession>
<organism evidence="4">
    <name type="scientific">Rosellinia necatrix</name>
    <name type="common">White root-rot fungus</name>
    <dbReference type="NCBI Taxonomy" id="77044"/>
    <lineage>
        <taxon>Eukaryota</taxon>
        <taxon>Fungi</taxon>
        <taxon>Dikarya</taxon>
        <taxon>Ascomycota</taxon>
        <taxon>Pezizomycotina</taxon>
        <taxon>Sordariomycetes</taxon>
        <taxon>Xylariomycetidae</taxon>
        <taxon>Xylariales</taxon>
        <taxon>Xylariaceae</taxon>
        <taxon>Rosellinia</taxon>
    </lineage>
</organism>
<feature type="compositionally biased region" description="Low complexity" evidence="3">
    <location>
        <begin position="616"/>
        <end position="626"/>
    </location>
</feature>
<feature type="compositionally biased region" description="Acidic residues" evidence="3">
    <location>
        <begin position="380"/>
        <end position="393"/>
    </location>
</feature>
<feature type="region of interest" description="Disordered" evidence="3">
    <location>
        <begin position="806"/>
        <end position="880"/>
    </location>
</feature>